<evidence type="ECO:0000313" key="2">
    <source>
        <dbReference type="Proteomes" id="UP000789920"/>
    </source>
</evidence>
<feature type="non-terminal residue" evidence="1">
    <location>
        <position position="272"/>
    </location>
</feature>
<protein>
    <submittedName>
        <fullName evidence="1">34616_t:CDS:1</fullName>
    </submittedName>
</protein>
<dbReference type="EMBL" id="CAJVQC010080907">
    <property type="protein sequence ID" value="CAG8818347.1"/>
    <property type="molecule type" value="Genomic_DNA"/>
</dbReference>
<organism evidence="1 2">
    <name type="scientific">Racocetra persica</name>
    <dbReference type="NCBI Taxonomy" id="160502"/>
    <lineage>
        <taxon>Eukaryota</taxon>
        <taxon>Fungi</taxon>
        <taxon>Fungi incertae sedis</taxon>
        <taxon>Mucoromycota</taxon>
        <taxon>Glomeromycotina</taxon>
        <taxon>Glomeromycetes</taxon>
        <taxon>Diversisporales</taxon>
        <taxon>Gigasporaceae</taxon>
        <taxon>Racocetra</taxon>
    </lineage>
</organism>
<proteinExistence type="predicted"/>
<feature type="non-terminal residue" evidence="1">
    <location>
        <position position="1"/>
    </location>
</feature>
<reference evidence="1" key="1">
    <citation type="submission" date="2021-06" db="EMBL/GenBank/DDBJ databases">
        <authorList>
            <person name="Kallberg Y."/>
            <person name="Tangrot J."/>
            <person name="Rosling A."/>
        </authorList>
    </citation>
    <scope>NUCLEOTIDE SEQUENCE</scope>
    <source>
        <strain evidence="1">MA461A</strain>
    </source>
</reference>
<comment type="caution">
    <text evidence="1">The sequence shown here is derived from an EMBL/GenBank/DDBJ whole genome shotgun (WGS) entry which is preliminary data.</text>
</comment>
<evidence type="ECO:0000313" key="1">
    <source>
        <dbReference type="EMBL" id="CAG8818347.1"/>
    </source>
</evidence>
<gene>
    <name evidence="1" type="ORF">RPERSI_LOCUS24892</name>
</gene>
<keyword evidence="2" id="KW-1185">Reference proteome</keyword>
<dbReference type="Proteomes" id="UP000789920">
    <property type="component" value="Unassembled WGS sequence"/>
</dbReference>
<name>A0ACA9S061_9GLOM</name>
<sequence length="272" mass="31584">GGKYVGGGPNVILTKKTKPEFWVEIDEKFLVREVSKQSEVEKLDSNAVVYGLYRIRKPDQGHGLTEIRQQKINDWEKKMCISAELEKILKRLIKLLDITYGTIFNSRKYRTEYYNDNAWNAINKALQGLQAIWLIGLGLGEGETLEEIQSVSQFVLEDGRTFRTWIKHTDIVKACKELFEDAVDWQLREEIISEKKEQEFLESLKIVKLAEQVFGANHAGSKLANEINNWHLTPASFKRFGHPTHHLVRVAVNRKLPQDDITGFAQWRRMWE</sequence>
<accession>A0ACA9S061</accession>